<comment type="caution">
    <text evidence="1">The sequence shown here is derived from an EMBL/GenBank/DDBJ whole genome shotgun (WGS) entry which is preliminary data.</text>
</comment>
<dbReference type="Proteomes" id="UP000192511">
    <property type="component" value="Unassembled WGS sequence"/>
</dbReference>
<reference evidence="1" key="1">
    <citation type="submission" date="2017-12" db="EMBL/GenBank/DDBJ databases">
        <title>FDA dAtabase for Regulatory Grade micrObial Sequences (FDA-ARGOS): Supporting development and validation of Infectious Disease Dx tests.</title>
        <authorList>
            <person name="Kerrigan L."/>
            <person name="Tallon L.J."/>
            <person name="Sadzewicz L."/>
            <person name="Sengamalay N."/>
            <person name="Ott S."/>
            <person name="Godinez A."/>
            <person name="Nagaraj S."/>
            <person name="Vavikolanu K."/>
            <person name="Vyas G."/>
            <person name="Nadendla S."/>
            <person name="Aluvathingal J."/>
            <person name="Sichtig H."/>
        </authorList>
    </citation>
    <scope>NUCLEOTIDE SEQUENCE [LARGE SCALE GENOMIC DNA]</scope>
    <source>
        <strain evidence="1">FDAARGOS_200</strain>
    </source>
</reference>
<evidence type="ECO:0000313" key="2">
    <source>
        <dbReference type="Proteomes" id="UP000192511"/>
    </source>
</evidence>
<sequence>MYKEDAQMNRTLLTALLLTFTTAVLADSVIITETKSWKSVPITVDTGAHTYTTVEGPVPTGDFYYTYPGYRCLKEKRDIAGVDTLIYHAGVGGGSEIYCYPE</sequence>
<name>A0AAX0WZD9_9GAMM</name>
<gene>
    <name evidence="1" type="ORF">A6J39_010500</name>
</gene>
<proteinExistence type="predicted"/>
<dbReference type="AlphaFoldDB" id="A0AAX0WZD9"/>
<evidence type="ECO:0000313" key="1">
    <source>
        <dbReference type="EMBL" id="PNL63490.1"/>
    </source>
</evidence>
<organism evidence="1 2">
    <name type="scientific">Legionella anisa</name>
    <dbReference type="NCBI Taxonomy" id="28082"/>
    <lineage>
        <taxon>Bacteria</taxon>
        <taxon>Pseudomonadati</taxon>
        <taxon>Pseudomonadota</taxon>
        <taxon>Gammaproteobacteria</taxon>
        <taxon>Legionellales</taxon>
        <taxon>Legionellaceae</taxon>
        <taxon>Legionella</taxon>
    </lineage>
</organism>
<keyword evidence="2" id="KW-1185">Reference proteome</keyword>
<evidence type="ECO:0008006" key="3">
    <source>
        <dbReference type="Google" id="ProtNLM"/>
    </source>
</evidence>
<dbReference type="EMBL" id="NBTX02000004">
    <property type="protein sequence ID" value="PNL63490.1"/>
    <property type="molecule type" value="Genomic_DNA"/>
</dbReference>
<accession>A0AAX0WZD9</accession>
<protein>
    <recommendedName>
        <fullName evidence="3">Secreted protein</fullName>
    </recommendedName>
</protein>